<evidence type="ECO:0000256" key="1">
    <source>
        <dbReference type="SAM" id="MobiDB-lite"/>
    </source>
</evidence>
<comment type="caution">
    <text evidence="2">The sequence shown here is derived from an EMBL/GenBank/DDBJ whole genome shotgun (WGS) entry which is preliminary data.</text>
</comment>
<dbReference type="Proteomes" id="UP001221142">
    <property type="component" value="Unassembled WGS sequence"/>
</dbReference>
<dbReference type="EMBL" id="JARKIF010000017">
    <property type="protein sequence ID" value="KAJ7620336.1"/>
    <property type="molecule type" value="Genomic_DNA"/>
</dbReference>
<sequence>MWQRPEAFNAVQRYAPSLPHLRELLVAFLIGARATWIKFSKEFAPGGALEKATPEQIEEAWLSVTNDLCESSFGTWRQQSKANPTLSIHQHNARQMYKFNNTAEFLRSLSPDMRKFLRGVTREQDASGRGRAQRVQMATHKQEVTMENTQKDAAKEERKRKAREELEKVVPLLTITEFSFRKNLKPMVT</sequence>
<protein>
    <submittedName>
        <fullName evidence="2">Uncharacterized protein</fullName>
    </submittedName>
</protein>
<feature type="compositionally biased region" description="Basic and acidic residues" evidence="1">
    <location>
        <begin position="140"/>
        <end position="162"/>
    </location>
</feature>
<evidence type="ECO:0000313" key="3">
    <source>
        <dbReference type="Proteomes" id="UP001221142"/>
    </source>
</evidence>
<gene>
    <name evidence="2" type="ORF">FB45DRAFT_1033014</name>
</gene>
<feature type="region of interest" description="Disordered" evidence="1">
    <location>
        <begin position="137"/>
        <end position="162"/>
    </location>
</feature>
<name>A0AAD7BGN2_9AGAR</name>
<dbReference type="AlphaFoldDB" id="A0AAD7BGN2"/>
<organism evidence="2 3">
    <name type="scientific">Roridomyces roridus</name>
    <dbReference type="NCBI Taxonomy" id="1738132"/>
    <lineage>
        <taxon>Eukaryota</taxon>
        <taxon>Fungi</taxon>
        <taxon>Dikarya</taxon>
        <taxon>Basidiomycota</taxon>
        <taxon>Agaricomycotina</taxon>
        <taxon>Agaricomycetes</taxon>
        <taxon>Agaricomycetidae</taxon>
        <taxon>Agaricales</taxon>
        <taxon>Marasmiineae</taxon>
        <taxon>Mycenaceae</taxon>
        <taxon>Roridomyces</taxon>
    </lineage>
</organism>
<proteinExistence type="predicted"/>
<accession>A0AAD7BGN2</accession>
<reference evidence="2" key="1">
    <citation type="submission" date="2023-03" db="EMBL/GenBank/DDBJ databases">
        <title>Massive genome expansion in bonnet fungi (Mycena s.s.) driven by repeated elements and novel gene families across ecological guilds.</title>
        <authorList>
            <consortium name="Lawrence Berkeley National Laboratory"/>
            <person name="Harder C.B."/>
            <person name="Miyauchi S."/>
            <person name="Viragh M."/>
            <person name="Kuo A."/>
            <person name="Thoen E."/>
            <person name="Andreopoulos B."/>
            <person name="Lu D."/>
            <person name="Skrede I."/>
            <person name="Drula E."/>
            <person name="Henrissat B."/>
            <person name="Morin E."/>
            <person name="Kohler A."/>
            <person name="Barry K."/>
            <person name="LaButti K."/>
            <person name="Morin E."/>
            <person name="Salamov A."/>
            <person name="Lipzen A."/>
            <person name="Mereny Z."/>
            <person name="Hegedus B."/>
            <person name="Baldrian P."/>
            <person name="Stursova M."/>
            <person name="Weitz H."/>
            <person name="Taylor A."/>
            <person name="Grigoriev I.V."/>
            <person name="Nagy L.G."/>
            <person name="Martin F."/>
            <person name="Kauserud H."/>
        </authorList>
    </citation>
    <scope>NUCLEOTIDE SEQUENCE</scope>
    <source>
        <strain evidence="2">9284</strain>
    </source>
</reference>
<keyword evidence="3" id="KW-1185">Reference proteome</keyword>
<evidence type="ECO:0000313" key="2">
    <source>
        <dbReference type="EMBL" id="KAJ7620336.1"/>
    </source>
</evidence>